<feature type="region of interest" description="Disordered" evidence="1">
    <location>
        <begin position="224"/>
        <end position="248"/>
    </location>
</feature>
<evidence type="ECO:0000313" key="3">
    <source>
        <dbReference type="EMBL" id="MCZ8538227.1"/>
    </source>
</evidence>
<dbReference type="RefSeq" id="WP_269927301.1">
    <property type="nucleotide sequence ID" value="NZ_JAMKBJ010000014.1"/>
</dbReference>
<dbReference type="Proteomes" id="UP001152173">
    <property type="component" value="Unassembled WGS sequence"/>
</dbReference>
<comment type="caution">
    <text evidence="3">The sequence shown here is derived from an EMBL/GenBank/DDBJ whole genome shotgun (WGS) entry which is preliminary data.</text>
</comment>
<protein>
    <submittedName>
        <fullName evidence="3">Uncharacterized protein</fullName>
    </submittedName>
</protein>
<dbReference type="EMBL" id="JAMKBJ010000014">
    <property type="protein sequence ID" value="MCZ8538227.1"/>
    <property type="molecule type" value="Genomic_DNA"/>
</dbReference>
<feature type="compositionally biased region" description="Basic and acidic residues" evidence="1">
    <location>
        <begin position="231"/>
        <end position="245"/>
    </location>
</feature>
<evidence type="ECO:0000256" key="2">
    <source>
        <dbReference type="SAM" id="SignalP"/>
    </source>
</evidence>
<keyword evidence="4" id="KW-1185">Reference proteome</keyword>
<name>A0A9X3LI85_9BACL</name>
<sequence>MQKRMMQIAVLFGVLSFPSFASADGGLLGSTLSQPTEIVNTVTDEVANTTSQVEKALPIKTEQEESLQPVTEIVNNVTETTQKVTKAVKSEEPIVEVKDSTSPSVKVNTGVVEAKVSQTPKVKVDTSIAKVEVADTVKVDTEVVQAEVERDPQISVKTPVVDVESSVPTQSTDKEIRVTPVPETEVTELPVEKLKQEVPLVMKNKKEIVKPDISKQLIIDEEQDDALNETSRNERSLNVETDKPKNALPIPMKVPINYEQVQATPTFQSGPSTLSNSSLTMGSMTFAVLDGYDVSNQNGTMAYFGKTRLFFDQWLNAPPSQPPQQSPLKISRI</sequence>
<proteinExistence type="predicted"/>
<evidence type="ECO:0000256" key="1">
    <source>
        <dbReference type="SAM" id="MobiDB-lite"/>
    </source>
</evidence>
<dbReference type="AlphaFoldDB" id="A0A9X3LI85"/>
<reference evidence="3" key="1">
    <citation type="submission" date="2022-05" db="EMBL/GenBank/DDBJ databases">
        <authorList>
            <person name="Colautti A."/>
            <person name="Iacumin L."/>
        </authorList>
    </citation>
    <scope>NUCLEOTIDE SEQUENCE</scope>
    <source>
        <strain evidence="3">SK 55</strain>
    </source>
</reference>
<organism evidence="3 4">
    <name type="scientific">Paenisporosarcina quisquiliarum</name>
    <dbReference type="NCBI Taxonomy" id="365346"/>
    <lineage>
        <taxon>Bacteria</taxon>
        <taxon>Bacillati</taxon>
        <taxon>Bacillota</taxon>
        <taxon>Bacilli</taxon>
        <taxon>Bacillales</taxon>
        <taxon>Caryophanaceae</taxon>
        <taxon>Paenisporosarcina</taxon>
    </lineage>
</organism>
<gene>
    <name evidence="3" type="ORF">M9R32_13605</name>
</gene>
<evidence type="ECO:0000313" key="4">
    <source>
        <dbReference type="Proteomes" id="UP001152173"/>
    </source>
</evidence>
<feature type="signal peptide" evidence="2">
    <location>
        <begin position="1"/>
        <end position="23"/>
    </location>
</feature>
<keyword evidence="2" id="KW-0732">Signal</keyword>
<feature type="chain" id="PRO_5040782066" evidence="2">
    <location>
        <begin position="24"/>
        <end position="333"/>
    </location>
</feature>
<accession>A0A9X3LI85</accession>